<gene>
    <name evidence="1" type="ORF">CCHLO57077_00005478</name>
</gene>
<reference evidence="1" key="1">
    <citation type="submission" date="2023-01" db="EMBL/GenBank/DDBJ databases">
        <authorList>
            <person name="Piombo E."/>
        </authorList>
    </citation>
    <scope>NUCLEOTIDE SEQUENCE</scope>
</reference>
<evidence type="ECO:0000313" key="1">
    <source>
        <dbReference type="EMBL" id="CAI6097797.1"/>
    </source>
</evidence>
<comment type="caution">
    <text evidence="1">The sequence shown here is derived from an EMBL/GenBank/DDBJ whole genome shotgun (WGS) entry which is preliminary data.</text>
</comment>
<proteinExistence type="predicted"/>
<organism evidence="1 2">
    <name type="scientific">Clonostachys chloroleuca</name>
    <dbReference type="NCBI Taxonomy" id="1926264"/>
    <lineage>
        <taxon>Eukaryota</taxon>
        <taxon>Fungi</taxon>
        <taxon>Dikarya</taxon>
        <taxon>Ascomycota</taxon>
        <taxon>Pezizomycotina</taxon>
        <taxon>Sordariomycetes</taxon>
        <taxon>Hypocreomycetidae</taxon>
        <taxon>Hypocreales</taxon>
        <taxon>Bionectriaceae</taxon>
        <taxon>Clonostachys</taxon>
    </lineage>
</organism>
<dbReference type="AlphaFoldDB" id="A0AA35MIN5"/>
<accession>A0AA35MIN5</accession>
<name>A0AA35MIN5_9HYPO</name>
<protein>
    <submittedName>
        <fullName evidence="1">Uncharacterized protein</fullName>
    </submittedName>
</protein>
<keyword evidence="2" id="KW-1185">Reference proteome</keyword>
<sequence length="231" mass="25834">MASEFSVKYALAALQNPGYYAENDSEIGNRASEPFEDIDQEAGLEFYQRNFLSDNRISDVLESCFGQCKLVAYRIFTPEPTRIFQFRRGGEEADCILVALLWPPESEVIYYSNSLKHKLLAVDSDNGLLRVPQAAANQAGCGEGIRISLKQGGLTIQDGRTLVTFARGKPIAATFASNEFLKKWRWNKRVLATTEEMERKLKASENERFGLYVDFARAATSAADPTITNPQ</sequence>
<dbReference type="Proteomes" id="UP001160390">
    <property type="component" value="Unassembled WGS sequence"/>
</dbReference>
<evidence type="ECO:0000313" key="2">
    <source>
        <dbReference type="Proteomes" id="UP001160390"/>
    </source>
</evidence>
<dbReference type="EMBL" id="CABFNP030001297">
    <property type="protein sequence ID" value="CAI6097797.1"/>
    <property type="molecule type" value="Genomic_DNA"/>
</dbReference>